<dbReference type="EMBL" id="BSXU01011200">
    <property type="protein sequence ID" value="GME74269.1"/>
    <property type="molecule type" value="Genomic_DNA"/>
</dbReference>
<keyword evidence="1" id="KW-0812">Transmembrane</keyword>
<feature type="transmembrane region" description="Helical" evidence="1">
    <location>
        <begin position="46"/>
        <end position="65"/>
    </location>
</feature>
<keyword evidence="1" id="KW-0472">Membrane</keyword>
<name>A0A9W6WIU5_AMBMO</name>
<dbReference type="Proteomes" id="UP001165063">
    <property type="component" value="Unassembled WGS sequence"/>
</dbReference>
<organism evidence="2 3">
    <name type="scientific">Ambrosiozyma monospora</name>
    <name type="common">Yeast</name>
    <name type="synonym">Endomycopsis monosporus</name>
    <dbReference type="NCBI Taxonomy" id="43982"/>
    <lineage>
        <taxon>Eukaryota</taxon>
        <taxon>Fungi</taxon>
        <taxon>Dikarya</taxon>
        <taxon>Ascomycota</taxon>
        <taxon>Saccharomycotina</taxon>
        <taxon>Pichiomycetes</taxon>
        <taxon>Pichiales</taxon>
        <taxon>Pichiaceae</taxon>
        <taxon>Ambrosiozyma</taxon>
    </lineage>
</organism>
<reference evidence="2" key="1">
    <citation type="submission" date="2023-04" db="EMBL/GenBank/DDBJ databases">
        <title>Ambrosiozyma monospora NBRC 1965.</title>
        <authorList>
            <person name="Ichikawa N."/>
            <person name="Sato H."/>
            <person name="Tonouchi N."/>
        </authorList>
    </citation>
    <scope>NUCLEOTIDE SEQUENCE</scope>
    <source>
        <strain evidence="2">NBRC 1965</strain>
    </source>
</reference>
<evidence type="ECO:0000256" key="1">
    <source>
        <dbReference type="SAM" id="Phobius"/>
    </source>
</evidence>
<proteinExistence type="predicted"/>
<protein>
    <submittedName>
        <fullName evidence="2">Unnamed protein product</fullName>
    </submittedName>
</protein>
<evidence type="ECO:0000313" key="2">
    <source>
        <dbReference type="EMBL" id="GME74269.1"/>
    </source>
</evidence>
<dbReference type="AlphaFoldDB" id="A0A9W6WIU5"/>
<gene>
    <name evidence="2" type="ORF">Amon01_000945700</name>
</gene>
<keyword evidence="1" id="KW-1133">Transmembrane helix</keyword>
<accession>A0A9W6WIU5</accession>
<comment type="caution">
    <text evidence="2">The sequence shown here is derived from an EMBL/GenBank/DDBJ whole genome shotgun (WGS) entry which is preliminary data.</text>
</comment>
<sequence length="104" mass="11133">MASGILRSLALQAIGGTISLIGYYVIAVPMAFLLSFHLNLELVGLWLGNGVGLLLIGLSELYVIYTADWNKIIEAARLRNGDGDAEENIGEDDTDAIEGACESY</sequence>
<evidence type="ECO:0000313" key="3">
    <source>
        <dbReference type="Proteomes" id="UP001165063"/>
    </source>
</evidence>
<keyword evidence="3" id="KW-1185">Reference proteome</keyword>